<comment type="similarity">
    <text evidence="2">Belongs to the TerC family.</text>
</comment>
<dbReference type="AlphaFoldDB" id="A0A0V8RQN0"/>
<dbReference type="PANTHER" id="PTHR30238:SF0">
    <property type="entry name" value="THYLAKOID MEMBRANE PROTEIN TERC, CHLOROPLASTIC"/>
    <property type="match status" value="1"/>
</dbReference>
<feature type="transmembrane region" description="Helical" evidence="6">
    <location>
        <begin position="6"/>
        <end position="26"/>
    </location>
</feature>
<proteinExistence type="inferred from homology"/>
<evidence type="ECO:0000256" key="6">
    <source>
        <dbReference type="SAM" id="Phobius"/>
    </source>
</evidence>
<dbReference type="RefSeq" id="WP_060567332.1">
    <property type="nucleotide sequence ID" value="NZ_CP040006.1"/>
</dbReference>
<comment type="subcellular location">
    <subcellularLocation>
        <location evidence="1">Membrane</location>
        <topology evidence="1">Multi-pass membrane protein</topology>
    </subcellularLocation>
</comment>
<dbReference type="EMBL" id="LLVT01000003">
    <property type="protein sequence ID" value="KSW10448.1"/>
    <property type="molecule type" value="Genomic_DNA"/>
</dbReference>
<evidence type="ECO:0000313" key="7">
    <source>
        <dbReference type="EMBL" id="KSW10448.1"/>
    </source>
</evidence>
<accession>A0A0V8RQN0</accession>
<feature type="transmembrane region" description="Helical" evidence="6">
    <location>
        <begin position="129"/>
        <end position="145"/>
    </location>
</feature>
<organism evidence="7 8">
    <name type="scientific">Schaalia odontolytica</name>
    <dbReference type="NCBI Taxonomy" id="1660"/>
    <lineage>
        <taxon>Bacteria</taxon>
        <taxon>Bacillati</taxon>
        <taxon>Actinomycetota</taxon>
        <taxon>Actinomycetes</taxon>
        <taxon>Actinomycetales</taxon>
        <taxon>Actinomycetaceae</taxon>
        <taxon>Schaalia</taxon>
    </lineage>
</organism>
<feature type="transmembrane region" description="Helical" evidence="6">
    <location>
        <begin position="103"/>
        <end position="123"/>
    </location>
</feature>
<feature type="transmembrane region" description="Helical" evidence="6">
    <location>
        <begin position="220"/>
        <end position="245"/>
    </location>
</feature>
<dbReference type="NCBIfam" id="TIGR03718">
    <property type="entry name" value="R_switched_Alx"/>
    <property type="match status" value="1"/>
</dbReference>
<dbReference type="Proteomes" id="UP000054686">
    <property type="component" value="Unassembled WGS sequence"/>
</dbReference>
<evidence type="ECO:0000256" key="3">
    <source>
        <dbReference type="ARBA" id="ARBA00022692"/>
    </source>
</evidence>
<evidence type="ECO:0000256" key="2">
    <source>
        <dbReference type="ARBA" id="ARBA00007511"/>
    </source>
</evidence>
<evidence type="ECO:0000256" key="5">
    <source>
        <dbReference type="ARBA" id="ARBA00023136"/>
    </source>
</evidence>
<feature type="transmembrane region" description="Helical" evidence="6">
    <location>
        <begin position="257"/>
        <end position="278"/>
    </location>
</feature>
<reference evidence="7 8" key="1">
    <citation type="submission" date="2015-10" db="EMBL/GenBank/DDBJ databases">
        <title>Draft Genome of Actinomyces odontolyticus subsp. actinosynbacter strain XH001.</title>
        <authorList>
            <person name="Mclean J.S."/>
            <person name="He X."/>
        </authorList>
    </citation>
    <scope>NUCLEOTIDE SEQUENCE [LARGE SCALE GENOMIC DNA]</scope>
    <source>
        <strain evidence="7 8">XH001</strain>
    </source>
</reference>
<dbReference type="PANTHER" id="PTHR30238">
    <property type="entry name" value="MEMBRANE BOUND PREDICTED REDOX MODULATOR"/>
    <property type="match status" value="1"/>
</dbReference>
<evidence type="ECO:0000313" key="8">
    <source>
        <dbReference type="Proteomes" id="UP000054686"/>
    </source>
</evidence>
<feature type="transmembrane region" description="Helical" evidence="6">
    <location>
        <begin position="194"/>
        <end position="214"/>
    </location>
</feature>
<dbReference type="GO" id="GO:0016020">
    <property type="term" value="C:membrane"/>
    <property type="evidence" value="ECO:0007669"/>
    <property type="project" value="UniProtKB-SubCell"/>
</dbReference>
<feature type="transmembrane region" description="Helical" evidence="6">
    <location>
        <begin position="70"/>
        <end position="91"/>
    </location>
</feature>
<keyword evidence="3 6" id="KW-0812">Transmembrane</keyword>
<dbReference type="Pfam" id="PF03741">
    <property type="entry name" value="TerC"/>
    <property type="match status" value="1"/>
</dbReference>
<evidence type="ECO:0000256" key="4">
    <source>
        <dbReference type="ARBA" id="ARBA00022989"/>
    </source>
</evidence>
<gene>
    <name evidence="7" type="ORF">APY09_08020</name>
</gene>
<sequence>MVVHPWAWGILALVAIGLVALDFLGHARNPHPPTAAEAARWTLFYVGLAAVFGVGIWLTNGWLYAQEFYAGWAMEWSLSVDNLFVFILILKAFRVPRENQQKALLFGIVIALLLRLVFILLGAALVARFSWVFFIFGVWLLWTAFSQIKETVTGGGDDEEYEENAFIRVVRRVLPITDGFIGDRMLYRHGGRTYLTPLFVVVLALGSADLMFAFDSIPAIFGITSQAFLVFACNVFALMGLRQLFFLVDALLGKLVYLGYGLGVILSFIGIKLILEALHANTLPFINGGRGLEWAPEISVSVSLGVIVVTLVVTVIASLVRSAMDEEGADER</sequence>
<feature type="transmembrane region" description="Helical" evidence="6">
    <location>
        <begin position="298"/>
        <end position="320"/>
    </location>
</feature>
<comment type="caution">
    <text evidence="7">The sequence shown here is derived from an EMBL/GenBank/DDBJ whole genome shotgun (WGS) entry which is preliminary data.</text>
</comment>
<keyword evidence="5 6" id="KW-0472">Membrane</keyword>
<feature type="transmembrane region" description="Helical" evidence="6">
    <location>
        <begin position="38"/>
        <end position="58"/>
    </location>
</feature>
<dbReference type="InterPro" id="IPR005496">
    <property type="entry name" value="Integral_membrane_TerC"/>
</dbReference>
<keyword evidence="4 6" id="KW-1133">Transmembrane helix</keyword>
<evidence type="ECO:0000256" key="1">
    <source>
        <dbReference type="ARBA" id="ARBA00004141"/>
    </source>
</evidence>
<dbReference type="OrthoDB" id="5242957at2"/>
<dbReference type="InterPro" id="IPR022369">
    <property type="entry name" value="Integral_membrane_TerC_rswitch"/>
</dbReference>
<protein>
    <submittedName>
        <fullName evidence="7">Tellurium resistance protein TerC</fullName>
    </submittedName>
</protein>
<name>A0A0V8RQN0_9ACTO</name>